<evidence type="ECO:0000313" key="2">
    <source>
        <dbReference type="EMBL" id="GIG43509.1"/>
    </source>
</evidence>
<keyword evidence="3" id="KW-1185">Reference proteome</keyword>
<dbReference type="AlphaFoldDB" id="A0A919U5P2"/>
<name>A0A919U5P2_9ACTN</name>
<keyword evidence="1" id="KW-0812">Transmembrane</keyword>
<feature type="transmembrane region" description="Helical" evidence="1">
    <location>
        <begin position="124"/>
        <end position="145"/>
    </location>
</feature>
<comment type="caution">
    <text evidence="2">The sequence shown here is derived from an EMBL/GenBank/DDBJ whole genome shotgun (WGS) entry which is preliminary data.</text>
</comment>
<reference evidence="2" key="1">
    <citation type="submission" date="2021-01" db="EMBL/GenBank/DDBJ databases">
        <title>Whole genome shotgun sequence of Dactylosporangium siamense NBRC 106093.</title>
        <authorList>
            <person name="Komaki H."/>
            <person name="Tamura T."/>
        </authorList>
    </citation>
    <scope>NUCLEOTIDE SEQUENCE</scope>
    <source>
        <strain evidence="2">NBRC 106093</strain>
    </source>
</reference>
<proteinExistence type="predicted"/>
<keyword evidence="1" id="KW-0472">Membrane</keyword>
<sequence>MLMGNSVLHRVHPAGARAVYAAVVDLDAYVAEHAAEWRRLDQLSRRRRVTAAEADELVALYQRAATHLSVVRSRSPDPALVARLSRLVLAARNAITGAPAFSWSRVGHFFTAGFPLAVYRAWPWWSGVAMSFSLIAFGIMGYVVANPDVADQFMDDATITRMIQSDFVGYYSQYASQNQTLRVWTNNAVLTAECLAGGVLILPVVFVLFYNAFNVGMTGGVMIAYGSGDVFFGMIIPHGLLELTAVFVGAGVGLRIGWAWIAPGPLRTRGRALVEAAREGMLVALGLVVVLLISGLLEGFLTPSALPMLVKDVIGAVVWLAFLAYVVILGRAAEVQGESTDLPEELTEAAVPTA</sequence>
<feature type="transmembrane region" description="Helical" evidence="1">
    <location>
        <begin position="188"/>
        <end position="210"/>
    </location>
</feature>
<gene>
    <name evidence="2" type="ORF">Dsi01nite_015500</name>
</gene>
<evidence type="ECO:0000256" key="1">
    <source>
        <dbReference type="SAM" id="Phobius"/>
    </source>
</evidence>
<dbReference type="PANTHER" id="PTHR35337:SF1">
    <property type="entry name" value="SLR1478 PROTEIN"/>
    <property type="match status" value="1"/>
</dbReference>
<protein>
    <submittedName>
        <fullName evidence="2">Membrane protein</fullName>
    </submittedName>
</protein>
<dbReference type="InterPro" id="IPR002798">
    <property type="entry name" value="SpoIIM-like"/>
</dbReference>
<dbReference type="PANTHER" id="PTHR35337">
    <property type="entry name" value="SLR1478 PROTEIN"/>
    <property type="match status" value="1"/>
</dbReference>
<evidence type="ECO:0000313" key="3">
    <source>
        <dbReference type="Proteomes" id="UP000660611"/>
    </source>
</evidence>
<dbReference type="Pfam" id="PF01944">
    <property type="entry name" value="SpoIIM"/>
    <property type="match status" value="1"/>
</dbReference>
<feature type="transmembrane region" description="Helical" evidence="1">
    <location>
        <begin position="313"/>
        <end position="333"/>
    </location>
</feature>
<dbReference type="Proteomes" id="UP000660611">
    <property type="component" value="Unassembled WGS sequence"/>
</dbReference>
<keyword evidence="1" id="KW-1133">Transmembrane helix</keyword>
<dbReference type="EMBL" id="BONQ01000024">
    <property type="protein sequence ID" value="GIG43509.1"/>
    <property type="molecule type" value="Genomic_DNA"/>
</dbReference>
<organism evidence="2 3">
    <name type="scientific">Dactylosporangium siamense</name>
    <dbReference type="NCBI Taxonomy" id="685454"/>
    <lineage>
        <taxon>Bacteria</taxon>
        <taxon>Bacillati</taxon>
        <taxon>Actinomycetota</taxon>
        <taxon>Actinomycetes</taxon>
        <taxon>Micromonosporales</taxon>
        <taxon>Micromonosporaceae</taxon>
        <taxon>Dactylosporangium</taxon>
    </lineage>
</organism>
<accession>A0A919U5P2</accession>
<feature type="transmembrane region" description="Helical" evidence="1">
    <location>
        <begin position="281"/>
        <end position="301"/>
    </location>
</feature>